<reference evidence="1 2" key="1">
    <citation type="submission" date="2012-09" db="EMBL/GenBank/DDBJ databases">
        <title>Genome Sequence of alkane-degrading Bacterium Alcanivorax venustensis ISO4.</title>
        <authorList>
            <person name="Lai Q."/>
            <person name="Shao Z."/>
        </authorList>
    </citation>
    <scope>NUCLEOTIDE SEQUENCE [LARGE SCALE GENOMIC DNA]</scope>
    <source>
        <strain evidence="1 2">ISO4</strain>
    </source>
</reference>
<accession>A0ABS0AGS9</accession>
<dbReference type="Proteomes" id="UP000644441">
    <property type="component" value="Unassembled WGS sequence"/>
</dbReference>
<proteinExistence type="predicted"/>
<protein>
    <submittedName>
        <fullName evidence="1">Uncharacterized protein</fullName>
    </submittedName>
</protein>
<evidence type="ECO:0000313" key="1">
    <source>
        <dbReference type="EMBL" id="MBF5052837.1"/>
    </source>
</evidence>
<name>A0ABS0AGS9_9GAMM</name>
<keyword evidence="2" id="KW-1185">Reference proteome</keyword>
<evidence type="ECO:0000313" key="2">
    <source>
        <dbReference type="Proteomes" id="UP000644441"/>
    </source>
</evidence>
<comment type="caution">
    <text evidence="1">The sequence shown here is derived from an EMBL/GenBank/DDBJ whole genome shotgun (WGS) entry which is preliminary data.</text>
</comment>
<gene>
    <name evidence="1" type="ORF">ISO4_01439</name>
</gene>
<organism evidence="1 2">
    <name type="scientific">Alloalcanivorax venustensis ISO4</name>
    <dbReference type="NCBI Taxonomy" id="1177184"/>
    <lineage>
        <taxon>Bacteria</taxon>
        <taxon>Pseudomonadati</taxon>
        <taxon>Pseudomonadota</taxon>
        <taxon>Gammaproteobacteria</taxon>
        <taxon>Oceanospirillales</taxon>
        <taxon>Alcanivoracaceae</taxon>
        <taxon>Alloalcanivorax</taxon>
    </lineage>
</organism>
<dbReference type="EMBL" id="ARXR01000008">
    <property type="protein sequence ID" value="MBF5052837.1"/>
    <property type="molecule type" value="Genomic_DNA"/>
</dbReference>
<sequence>MTHAARGEVAGVGKRPFIGISALFIQLLEFMLSNTDLTPDFQGARPALSQKLQGYRADRHGVSGDILTDFAVSTGRCPYQLAIFVQKADRKTVEFEFTAVFNLDALAVEKAEVIRFPI</sequence>